<dbReference type="EMBL" id="CP023344">
    <property type="protein sequence ID" value="ATC65702.1"/>
    <property type="molecule type" value="Genomic_DNA"/>
</dbReference>
<gene>
    <name evidence="2" type="ORF">CMV30_18075</name>
</gene>
<dbReference type="AlphaFoldDB" id="A0A290QN64"/>
<name>A0A290QN64_9BACT</name>
<dbReference type="InterPro" id="IPR028098">
    <property type="entry name" value="Glyco_trans_4-like_N"/>
</dbReference>
<dbReference type="RefSeq" id="WP_096057331.1">
    <property type="nucleotide sequence ID" value="NZ_CP023344.1"/>
</dbReference>
<evidence type="ECO:0000313" key="2">
    <source>
        <dbReference type="EMBL" id="ATC65702.1"/>
    </source>
</evidence>
<dbReference type="Pfam" id="PF13579">
    <property type="entry name" value="Glyco_trans_4_4"/>
    <property type="match status" value="1"/>
</dbReference>
<dbReference type="Pfam" id="PF13692">
    <property type="entry name" value="Glyco_trans_1_4"/>
    <property type="match status" value="1"/>
</dbReference>
<feature type="domain" description="Glycosyltransferase subfamily 4-like N-terminal" evidence="1">
    <location>
        <begin position="25"/>
        <end position="193"/>
    </location>
</feature>
<dbReference type="GO" id="GO:0016757">
    <property type="term" value="F:glycosyltransferase activity"/>
    <property type="evidence" value="ECO:0007669"/>
    <property type="project" value="UniProtKB-ARBA"/>
</dbReference>
<dbReference type="Proteomes" id="UP000217265">
    <property type="component" value="Chromosome"/>
</dbReference>
<dbReference type="OrthoDB" id="9783380at2"/>
<dbReference type="Gene3D" id="3.40.50.2000">
    <property type="entry name" value="Glycogen Phosphorylase B"/>
    <property type="match status" value="2"/>
</dbReference>
<keyword evidence="3" id="KW-1185">Reference proteome</keyword>
<dbReference type="PANTHER" id="PTHR12526">
    <property type="entry name" value="GLYCOSYLTRANSFERASE"/>
    <property type="match status" value="1"/>
</dbReference>
<evidence type="ECO:0000313" key="3">
    <source>
        <dbReference type="Proteomes" id="UP000217265"/>
    </source>
</evidence>
<reference evidence="2 3" key="1">
    <citation type="submission" date="2017-09" db="EMBL/GenBank/DDBJ databases">
        <title>Complete genome sequence of Verrucomicrobial strain HZ-65, isolated from freshwater.</title>
        <authorList>
            <person name="Choi A."/>
        </authorList>
    </citation>
    <scope>NUCLEOTIDE SEQUENCE [LARGE SCALE GENOMIC DNA]</scope>
    <source>
        <strain evidence="2 3">HZ-65</strain>
    </source>
</reference>
<evidence type="ECO:0000259" key="1">
    <source>
        <dbReference type="Pfam" id="PF13579"/>
    </source>
</evidence>
<dbReference type="PANTHER" id="PTHR12526:SF600">
    <property type="entry name" value="GLYCOSYL TRANSFERASE GROUP 1"/>
    <property type="match status" value="1"/>
</dbReference>
<keyword evidence="2" id="KW-0808">Transferase</keyword>
<dbReference type="SUPFAM" id="SSF53756">
    <property type="entry name" value="UDP-Glycosyltransferase/glycogen phosphorylase"/>
    <property type="match status" value="1"/>
</dbReference>
<sequence length="405" mass="44298">MPSRRRILIISSGHPCRNPRPVKEATTLAAAGYDVTLLTPSPDPALALLDKELLKGRHFRHEIVPAPHSFSQRLRQWLARRLVARGYESIHALGNPAALLRAARVNHADLVIVHNELPHWIGTRLLASGQPVAADFEDWHSEDLLPADRTHRPLKLLRATERKLLHRARYVSTTSHALADALHARYGGPRPEVLTNAFPLQPAPSVSQPSTLNSQPAPPPSFFWFSQTLGPGRGLEAFLAAWKLTTAPSRVVLLGEPVPGFEQKLLAPLSSAQRTCIRFLPLVPNAALPALIAEHDIGLALEDPAIVNRDLTITNKILQYLNAGLALVATDTAGQREVLACSPDAGLILPRIADATEHARLLDHLLADSSALLARKQAARLLAETQYCWEKESPRLLALVEKALA</sequence>
<dbReference type="KEGG" id="vbh:CMV30_18075"/>
<accession>A0A290QN64</accession>
<protein>
    <submittedName>
        <fullName evidence="2">Glycosyl transferase family 1</fullName>
    </submittedName>
</protein>
<proteinExistence type="predicted"/>
<organism evidence="2 3">
    <name type="scientific">Nibricoccus aquaticus</name>
    <dbReference type="NCBI Taxonomy" id="2576891"/>
    <lineage>
        <taxon>Bacteria</taxon>
        <taxon>Pseudomonadati</taxon>
        <taxon>Verrucomicrobiota</taxon>
        <taxon>Opitutia</taxon>
        <taxon>Opitutales</taxon>
        <taxon>Opitutaceae</taxon>
        <taxon>Nibricoccus</taxon>
    </lineage>
</organism>